<evidence type="ECO:0000256" key="1">
    <source>
        <dbReference type="SAM" id="SignalP"/>
    </source>
</evidence>
<evidence type="ECO:0008006" key="3">
    <source>
        <dbReference type="Google" id="ProtNLM"/>
    </source>
</evidence>
<protein>
    <recommendedName>
        <fullName evidence="3">IgGFc-binding protein N-terminal domain-containing protein</fullName>
    </recommendedName>
</protein>
<organism evidence="2">
    <name type="scientific">Amphimedon queenslandica</name>
    <name type="common">Sponge</name>
    <dbReference type="NCBI Taxonomy" id="400682"/>
    <lineage>
        <taxon>Eukaryota</taxon>
        <taxon>Metazoa</taxon>
        <taxon>Porifera</taxon>
        <taxon>Demospongiae</taxon>
        <taxon>Heteroscleromorpha</taxon>
        <taxon>Haplosclerida</taxon>
        <taxon>Niphatidae</taxon>
        <taxon>Amphimedon</taxon>
    </lineage>
</organism>
<dbReference type="AlphaFoldDB" id="A0A1X7UZB5"/>
<reference evidence="2" key="1">
    <citation type="submission" date="2017-05" db="UniProtKB">
        <authorList>
            <consortium name="EnsemblMetazoa"/>
        </authorList>
    </citation>
    <scope>IDENTIFICATION</scope>
</reference>
<sequence>MTAESFITLLLVCFLCLYEVSDSQAVDRTTYGNDFYIGIIRTDQWNDINEDRIFISTLSTQSVNFTVETDIGWNSAGNVSVDEPATVLLPQRVLRSVHANYSERYKGIHVHSDSPISVIAMVAEYDFKEGYLAYPYTNLQLQQYDYFVVSADRSMSPVSMTIAKAHFF</sequence>
<accession>A0A1X7UZB5</accession>
<name>A0A1X7UZB5_AMPQE</name>
<feature type="signal peptide" evidence="1">
    <location>
        <begin position="1"/>
        <end position="23"/>
    </location>
</feature>
<proteinExistence type="predicted"/>
<dbReference type="EnsemblMetazoa" id="Aqu2.1.32874_001">
    <property type="protein sequence ID" value="Aqu2.1.32874_001"/>
    <property type="gene ID" value="Aqu2.1.32874"/>
</dbReference>
<keyword evidence="1" id="KW-0732">Signal</keyword>
<feature type="chain" id="PRO_5010855063" description="IgGFc-binding protein N-terminal domain-containing protein" evidence="1">
    <location>
        <begin position="24"/>
        <end position="168"/>
    </location>
</feature>
<dbReference type="InParanoid" id="A0A1X7UZB5"/>
<evidence type="ECO:0000313" key="2">
    <source>
        <dbReference type="EnsemblMetazoa" id="Aqu2.1.32874_001"/>
    </source>
</evidence>